<keyword evidence="3" id="KW-1185">Reference proteome</keyword>
<evidence type="ECO:0000313" key="3">
    <source>
        <dbReference type="Proteomes" id="UP001270362"/>
    </source>
</evidence>
<accession>A0AAE0XIC8</accession>
<evidence type="ECO:0000256" key="1">
    <source>
        <dbReference type="SAM" id="MobiDB-lite"/>
    </source>
</evidence>
<feature type="compositionally biased region" description="Polar residues" evidence="1">
    <location>
        <begin position="43"/>
        <end position="57"/>
    </location>
</feature>
<reference evidence="2" key="1">
    <citation type="journal article" date="2023" name="Mol. Phylogenet. Evol.">
        <title>Genome-scale phylogeny and comparative genomics of the fungal order Sordariales.</title>
        <authorList>
            <person name="Hensen N."/>
            <person name="Bonometti L."/>
            <person name="Westerberg I."/>
            <person name="Brannstrom I.O."/>
            <person name="Guillou S."/>
            <person name="Cros-Aarteil S."/>
            <person name="Calhoun S."/>
            <person name="Haridas S."/>
            <person name="Kuo A."/>
            <person name="Mondo S."/>
            <person name="Pangilinan J."/>
            <person name="Riley R."/>
            <person name="LaButti K."/>
            <person name="Andreopoulos B."/>
            <person name="Lipzen A."/>
            <person name="Chen C."/>
            <person name="Yan M."/>
            <person name="Daum C."/>
            <person name="Ng V."/>
            <person name="Clum A."/>
            <person name="Steindorff A."/>
            <person name="Ohm R.A."/>
            <person name="Martin F."/>
            <person name="Silar P."/>
            <person name="Natvig D.O."/>
            <person name="Lalanne C."/>
            <person name="Gautier V."/>
            <person name="Ament-Velasquez S.L."/>
            <person name="Kruys A."/>
            <person name="Hutchinson M.I."/>
            <person name="Powell A.J."/>
            <person name="Barry K."/>
            <person name="Miller A.N."/>
            <person name="Grigoriev I.V."/>
            <person name="Debuchy R."/>
            <person name="Gladieux P."/>
            <person name="Hiltunen Thoren M."/>
            <person name="Johannesson H."/>
        </authorList>
    </citation>
    <scope>NUCLEOTIDE SEQUENCE</scope>
    <source>
        <strain evidence="2">CBS 314.62</strain>
    </source>
</reference>
<gene>
    <name evidence="2" type="ORF">B0T22DRAFT_42084</name>
</gene>
<dbReference type="Proteomes" id="UP001270362">
    <property type="component" value="Unassembled WGS sequence"/>
</dbReference>
<comment type="caution">
    <text evidence="2">The sequence shown here is derived from an EMBL/GenBank/DDBJ whole genome shotgun (WGS) entry which is preliminary data.</text>
</comment>
<evidence type="ECO:0000313" key="2">
    <source>
        <dbReference type="EMBL" id="KAK3693517.1"/>
    </source>
</evidence>
<sequence>MFGKKGGRNGARTNKPLGGNANKMTISTAKLERAQGFVPARKTQPQQTPVGASQANVKSAHEIDTTSRAIPMPWDLDPDYPRPKSRNTLNFNYTRDWPSLKGTNVRDELKRVLEAKRITALPPLFWYLPKQAFIDAKPLYVKAGQTERYNVYKRDFLGHYVPTTLTFVAGMPLPIGYDHRLESKNDESSLVRLLNIPEIGSLILDGLPSVRDMIAAARSCKRVAMCIVDQMEMWNFNSGRFPIDSFVHKEEECEKLGRLVTTTTQTGGIRAMPLVISPVSGIHDHNTYARDFNCLWNLLRAMNDINHSFRHVIFHQVPCLDIRLFEAMINSMPNLEKVTISQCLLFDITKLMPLLNIIKSHPRTSNGKTTYVQLDFLPFWFHGPELRPRRGTFGVVHNEPTFHAPKAVICLLLQCEKIAQEVGVDLFSDSSSVWSFVRKLPGPDPLWALKARDAIYTRDVQLKKAKEPFNQFWSQQMKDERFDAFADDLMAAVSGDGVGGREFLPAALVRYFGEDHLHMNYWRQKSRCNQCKKECYRAFFPIHVNSCWSCRMTRFVDTMEHSHLRQWTLNALDIWLDTYEISETTLKDVVTWDWETVRSPWGLFSKGLEVAKLTDEAREYYGTAQNIPVPWCSDEYEKYKPFWFHLEPPRSDNAIKERVEAASLRRWCEYLTPLKQPTDFKYGGPQYRHPCRYLTPKVGDESGEFVESRESFIARWTWTEASDRACEDGYRLCTRKKENPSDEPDVECLSLTNEKMAIWRSVVLPWARGDPGRQAFARKIEFYDQHNADVSIHTKQHMLVEQCLISMPTWPFNLDPYAITQEEKDNHIWDAQVYRQGWRRYN</sequence>
<reference evidence="2" key="2">
    <citation type="submission" date="2023-06" db="EMBL/GenBank/DDBJ databases">
        <authorList>
            <consortium name="Lawrence Berkeley National Laboratory"/>
            <person name="Haridas S."/>
            <person name="Hensen N."/>
            <person name="Bonometti L."/>
            <person name="Westerberg I."/>
            <person name="Brannstrom I.O."/>
            <person name="Guillou S."/>
            <person name="Cros-Aarteil S."/>
            <person name="Calhoun S."/>
            <person name="Kuo A."/>
            <person name="Mondo S."/>
            <person name="Pangilinan J."/>
            <person name="Riley R."/>
            <person name="Labutti K."/>
            <person name="Andreopoulos B."/>
            <person name="Lipzen A."/>
            <person name="Chen C."/>
            <person name="Yanf M."/>
            <person name="Daum C."/>
            <person name="Ng V."/>
            <person name="Clum A."/>
            <person name="Steindorff A."/>
            <person name="Ohm R."/>
            <person name="Martin F."/>
            <person name="Silar P."/>
            <person name="Natvig D."/>
            <person name="Lalanne C."/>
            <person name="Gautier V."/>
            <person name="Ament-Velasquez S.L."/>
            <person name="Kruys A."/>
            <person name="Hutchinson M.I."/>
            <person name="Powell A.J."/>
            <person name="Barry K."/>
            <person name="Miller A.N."/>
            <person name="Grigoriev I.V."/>
            <person name="Debuchy R."/>
            <person name="Gladieux P."/>
            <person name="Thoren M.H."/>
            <person name="Johannesson H."/>
        </authorList>
    </citation>
    <scope>NUCLEOTIDE SEQUENCE</scope>
    <source>
        <strain evidence="2">CBS 314.62</strain>
    </source>
</reference>
<dbReference type="EMBL" id="JAULSO010000001">
    <property type="protein sequence ID" value="KAK3693517.1"/>
    <property type="molecule type" value="Genomic_DNA"/>
</dbReference>
<feature type="region of interest" description="Disordered" evidence="1">
    <location>
        <begin position="38"/>
        <end position="62"/>
    </location>
</feature>
<dbReference type="AlphaFoldDB" id="A0AAE0XIC8"/>
<feature type="region of interest" description="Disordered" evidence="1">
    <location>
        <begin position="1"/>
        <end position="22"/>
    </location>
</feature>
<name>A0AAE0XIC8_9PEZI</name>
<organism evidence="2 3">
    <name type="scientific">Podospora appendiculata</name>
    <dbReference type="NCBI Taxonomy" id="314037"/>
    <lineage>
        <taxon>Eukaryota</taxon>
        <taxon>Fungi</taxon>
        <taxon>Dikarya</taxon>
        <taxon>Ascomycota</taxon>
        <taxon>Pezizomycotina</taxon>
        <taxon>Sordariomycetes</taxon>
        <taxon>Sordariomycetidae</taxon>
        <taxon>Sordariales</taxon>
        <taxon>Podosporaceae</taxon>
        <taxon>Podospora</taxon>
    </lineage>
</organism>
<protein>
    <submittedName>
        <fullName evidence="2">Uncharacterized protein</fullName>
    </submittedName>
</protein>
<proteinExistence type="predicted"/>